<sequence length="280" mass="31198">MDIKGISELYDQGDLSSALTHAKTFVRDNPESNEGRSLLLQFYLFVGEVDKAISQLTILEKKYQDDLPSFMTLKVMAEMLKADNQRRAFFSSLTTMPALGEAHEAFLQPSFALMKGVADGSMTKAQAQELLADRPQPLFECKSGEETLTGELIEPDDLTAFALEVFVANQGYAWLPWQEIQSIEFFPYEKPIDLLYRKAMVYLLPQDGGEAQPMHVFVPTIYAGTSSTDTQASLARATDWGACSTTEIVTGIGQKCWLIGDDLVPILQIQSLLKLNNLHR</sequence>
<dbReference type="InterPro" id="IPR011990">
    <property type="entry name" value="TPR-like_helical_dom_sf"/>
</dbReference>
<dbReference type="InterPro" id="IPR009211">
    <property type="entry name" value="TagJ"/>
</dbReference>
<keyword evidence="2" id="KW-1185">Reference proteome</keyword>
<dbReference type="SUPFAM" id="SSF144059">
    <property type="entry name" value="ImpE-like"/>
    <property type="match status" value="1"/>
</dbReference>
<dbReference type="RefSeq" id="WP_255895377.1">
    <property type="nucleotide sequence ID" value="NZ_JAMZEG020000002.1"/>
</dbReference>
<dbReference type="EMBL" id="JAMZEG020000002">
    <property type="protein sequence ID" value="MDE8602974.1"/>
    <property type="molecule type" value="Genomic_DNA"/>
</dbReference>
<gene>
    <name evidence="1" type="ORF">M3I01_008560</name>
</gene>
<dbReference type="Gene3D" id="1.25.40.10">
    <property type="entry name" value="Tetratricopeptide repeat domain"/>
    <property type="match status" value="1"/>
</dbReference>
<comment type="caution">
    <text evidence="1">The sequence shown here is derived from an EMBL/GenBank/DDBJ whole genome shotgun (WGS) entry which is preliminary data.</text>
</comment>
<evidence type="ECO:0000313" key="1">
    <source>
        <dbReference type="EMBL" id="MDE8602974.1"/>
    </source>
</evidence>
<name>A0ABT5WDT2_9GAMM</name>
<proteinExistence type="predicted"/>
<reference evidence="1" key="1">
    <citation type="submission" date="2023-01" db="EMBL/GenBank/DDBJ databases">
        <title>Psychroserpens sp. MSW6 and Marinomonas sp. RSW2, isolated from seawater.</title>
        <authorList>
            <person name="Kristyanto S."/>
            <person name="Jung J."/>
            <person name="Kim J.M."/>
            <person name="Jeon C.O."/>
        </authorList>
    </citation>
    <scope>NUCLEOTIDE SEQUENCE</scope>
    <source>
        <strain evidence="1">RSW2</strain>
    </source>
</reference>
<evidence type="ECO:0000313" key="2">
    <source>
        <dbReference type="Proteomes" id="UP001139522"/>
    </source>
</evidence>
<organism evidence="1 2">
    <name type="scientific">Marinomonas maritima</name>
    <dbReference type="NCBI Taxonomy" id="2940935"/>
    <lineage>
        <taxon>Bacteria</taxon>
        <taxon>Pseudomonadati</taxon>
        <taxon>Pseudomonadota</taxon>
        <taxon>Gammaproteobacteria</taxon>
        <taxon>Oceanospirillales</taxon>
        <taxon>Oceanospirillaceae</taxon>
        <taxon>Marinomonas</taxon>
    </lineage>
</organism>
<protein>
    <submittedName>
        <fullName evidence="1">Type VI secretion system accessory protein TagJ</fullName>
    </submittedName>
</protein>
<dbReference type="Proteomes" id="UP001139522">
    <property type="component" value="Unassembled WGS sequence"/>
</dbReference>
<dbReference type="Pfam" id="PF07024">
    <property type="entry name" value="ImpE"/>
    <property type="match status" value="1"/>
</dbReference>
<accession>A0ABT5WDT2</accession>